<feature type="transmembrane region" description="Helical" evidence="6">
    <location>
        <begin position="44"/>
        <end position="62"/>
    </location>
</feature>
<proteinExistence type="predicted"/>
<feature type="transmembrane region" description="Helical" evidence="6">
    <location>
        <begin position="82"/>
        <end position="100"/>
    </location>
</feature>
<dbReference type="Proteomes" id="UP000035036">
    <property type="component" value="Chromosome"/>
</dbReference>
<dbReference type="KEGG" id="gsb:GSUB_00605"/>
<sequence length="127" mass="14023">MTETIAPDNDDQIQLQLARRNWIILGLLILGSLLWRSTAVTAGVAGGGLVAIIAFIWMRRSLRRVIAQAEHGNPRGRYQVSFLLRLAFIGTAIFVLIAVFKVNPVALAAGLSVMVFNILWLTLRRLA</sequence>
<evidence type="ECO:0000256" key="2">
    <source>
        <dbReference type="ARBA" id="ARBA00022475"/>
    </source>
</evidence>
<evidence type="ECO:0000256" key="5">
    <source>
        <dbReference type="ARBA" id="ARBA00023136"/>
    </source>
</evidence>
<dbReference type="STRING" id="483547.GSUB_00605"/>
<protein>
    <recommendedName>
        <fullName evidence="9">ATP synthase subunit I</fullName>
    </recommendedName>
</protein>
<keyword evidence="2" id="KW-1003">Cell membrane</keyword>
<feature type="transmembrane region" description="Helical" evidence="6">
    <location>
        <begin position="21"/>
        <end position="38"/>
    </location>
</feature>
<comment type="subcellular location">
    <subcellularLocation>
        <location evidence="1">Cell membrane</location>
        <topology evidence="1">Multi-pass membrane protein</topology>
    </subcellularLocation>
</comment>
<dbReference type="HOGENOM" id="CLU_161276_0_0_7"/>
<dbReference type="Pfam" id="PF03899">
    <property type="entry name" value="ATP-synt_I"/>
    <property type="match status" value="1"/>
</dbReference>
<accession>A0A0B5FB44</accession>
<dbReference type="RefSeq" id="WP_040198658.1">
    <property type="nucleotide sequence ID" value="NZ_CP010311.1"/>
</dbReference>
<reference evidence="7 8" key="1">
    <citation type="journal article" date="2015" name="Genome Announc.">
        <title>Genomes of Geoalkalibacter ferrihydriticus Z-0531T and Geoalkalibacter subterraneus Red1T, Two Haloalkaliphilic Metal-Reducing Deltaproteobacteria.</title>
        <authorList>
            <person name="Badalamenti J.P."/>
            <person name="Krajmalnik-Brown R."/>
            <person name="Torres C.I."/>
            <person name="Bond D.R."/>
        </authorList>
    </citation>
    <scope>NUCLEOTIDE SEQUENCE [LARGE SCALE GENOMIC DNA]</scope>
    <source>
        <strain evidence="7 8">Red1</strain>
    </source>
</reference>
<dbReference type="EMBL" id="CP010311">
    <property type="protein sequence ID" value="AJF05382.1"/>
    <property type="molecule type" value="Genomic_DNA"/>
</dbReference>
<dbReference type="OrthoDB" id="5405758at2"/>
<evidence type="ECO:0000256" key="4">
    <source>
        <dbReference type="ARBA" id="ARBA00022989"/>
    </source>
</evidence>
<evidence type="ECO:0008006" key="9">
    <source>
        <dbReference type="Google" id="ProtNLM"/>
    </source>
</evidence>
<evidence type="ECO:0000313" key="8">
    <source>
        <dbReference type="Proteomes" id="UP000035036"/>
    </source>
</evidence>
<evidence type="ECO:0000256" key="1">
    <source>
        <dbReference type="ARBA" id="ARBA00004651"/>
    </source>
</evidence>
<evidence type="ECO:0000256" key="6">
    <source>
        <dbReference type="SAM" id="Phobius"/>
    </source>
</evidence>
<dbReference type="AlphaFoldDB" id="A0A0B5FB44"/>
<gene>
    <name evidence="7" type="ORF">GSUB_00605</name>
</gene>
<name>A0A0B5FB44_9BACT</name>
<feature type="transmembrane region" description="Helical" evidence="6">
    <location>
        <begin position="106"/>
        <end position="123"/>
    </location>
</feature>
<dbReference type="InterPro" id="IPR005598">
    <property type="entry name" value="ATP_synth_I"/>
</dbReference>
<keyword evidence="4 6" id="KW-1133">Transmembrane helix</keyword>
<evidence type="ECO:0000256" key="3">
    <source>
        <dbReference type="ARBA" id="ARBA00022692"/>
    </source>
</evidence>
<evidence type="ECO:0000313" key="7">
    <source>
        <dbReference type="EMBL" id="AJF05382.1"/>
    </source>
</evidence>
<keyword evidence="8" id="KW-1185">Reference proteome</keyword>
<organism evidence="7 8">
    <name type="scientific">Geoalkalibacter subterraneus</name>
    <dbReference type="NCBI Taxonomy" id="483547"/>
    <lineage>
        <taxon>Bacteria</taxon>
        <taxon>Pseudomonadati</taxon>
        <taxon>Thermodesulfobacteriota</taxon>
        <taxon>Desulfuromonadia</taxon>
        <taxon>Desulfuromonadales</taxon>
        <taxon>Geoalkalibacteraceae</taxon>
        <taxon>Geoalkalibacter</taxon>
    </lineage>
</organism>
<keyword evidence="3 6" id="KW-0812">Transmembrane</keyword>
<dbReference type="GO" id="GO:0005886">
    <property type="term" value="C:plasma membrane"/>
    <property type="evidence" value="ECO:0007669"/>
    <property type="project" value="UniProtKB-SubCell"/>
</dbReference>
<keyword evidence="5 6" id="KW-0472">Membrane</keyword>